<dbReference type="AlphaFoldDB" id="A0A430AEZ1"/>
<evidence type="ECO:0008006" key="3">
    <source>
        <dbReference type="Google" id="ProtNLM"/>
    </source>
</evidence>
<dbReference type="SUPFAM" id="SSF52317">
    <property type="entry name" value="Class I glutamine amidotransferase-like"/>
    <property type="match status" value="1"/>
</dbReference>
<comment type="caution">
    <text evidence="1">The sequence shown here is derived from an EMBL/GenBank/DDBJ whole genome shotgun (WGS) entry which is preliminary data.</text>
</comment>
<proteinExistence type="predicted"/>
<dbReference type="OrthoDB" id="3286005at2"/>
<dbReference type="GO" id="GO:0042802">
    <property type="term" value="F:identical protein binding"/>
    <property type="evidence" value="ECO:0007669"/>
    <property type="project" value="TreeGrafter"/>
</dbReference>
<dbReference type="Proteomes" id="UP000288669">
    <property type="component" value="Unassembled WGS sequence"/>
</dbReference>
<dbReference type="PANTHER" id="PTHR11550">
    <property type="entry name" value="CTP SYNTHASE"/>
    <property type="match status" value="1"/>
</dbReference>
<dbReference type="GO" id="GO:0006241">
    <property type="term" value="P:CTP biosynthetic process"/>
    <property type="evidence" value="ECO:0007669"/>
    <property type="project" value="TreeGrafter"/>
</dbReference>
<reference evidence="1 2" key="1">
    <citation type="submission" date="2017-05" db="EMBL/GenBank/DDBJ databases">
        <title>Vagococcus spp. assemblies.</title>
        <authorList>
            <person name="Gulvik C.A."/>
        </authorList>
    </citation>
    <scope>NUCLEOTIDE SEQUENCE [LARGE SCALE GENOMIC DNA]</scope>
    <source>
        <strain evidence="1 2">DSM 24756</strain>
    </source>
</reference>
<evidence type="ECO:0000313" key="2">
    <source>
        <dbReference type="Proteomes" id="UP000288669"/>
    </source>
</evidence>
<dbReference type="PANTHER" id="PTHR11550:SF0">
    <property type="entry name" value="CTP SYNTHASE-RELATED"/>
    <property type="match status" value="1"/>
</dbReference>
<dbReference type="GO" id="GO:0019856">
    <property type="term" value="P:pyrimidine nucleobase biosynthetic process"/>
    <property type="evidence" value="ECO:0007669"/>
    <property type="project" value="TreeGrafter"/>
</dbReference>
<accession>A0A430AEZ1</accession>
<organism evidence="1 2">
    <name type="scientific">Vagococcus entomophilus</name>
    <dbReference type="NCBI Taxonomy" id="1160095"/>
    <lineage>
        <taxon>Bacteria</taxon>
        <taxon>Bacillati</taxon>
        <taxon>Bacillota</taxon>
        <taxon>Bacilli</taxon>
        <taxon>Lactobacillales</taxon>
        <taxon>Enterococcaceae</taxon>
        <taxon>Vagococcus</taxon>
    </lineage>
</organism>
<dbReference type="InterPro" id="IPR004468">
    <property type="entry name" value="CTP_synthase"/>
</dbReference>
<protein>
    <recommendedName>
        <fullName evidence="3">CTP synthase (glutamine hydrolyzing)</fullName>
    </recommendedName>
</protein>
<name>A0A430AEZ1_9ENTE</name>
<gene>
    <name evidence="1" type="ORF">CBF30_10725</name>
</gene>
<evidence type="ECO:0000313" key="1">
    <source>
        <dbReference type="EMBL" id="RSU06182.1"/>
    </source>
</evidence>
<sequence>MVKKVALIGDRKEKINHANIEKCFAWAQKNQLDIRYEWLSTNKLCLNHIESFDGVWLTPGGPYQNDEAVLALISHMRQRETRPFLANCSGFQYSLMEYLRNACGVQDATTEELDPLSPHCVISKLSCSLSGNLAQALHLPEDSILKSIYGTSDIKARYNCNFSLNPLYQSYFKASADWKVAATHCDEIRALELTNKRFYLITLFQPAMDWADYDDLNPIVASFFHAL</sequence>
<dbReference type="GO" id="GO:0005829">
    <property type="term" value="C:cytosol"/>
    <property type="evidence" value="ECO:0007669"/>
    <property type="project" value="TreeGrafter"/>
</dbReference>
<dbReference type="Gene3D" id="3.40.50.880">
    <property type="match status" value="1"/>
</dbReference>
<dbReference type="GO" id="GO:0003883">
    <property type="term" value="F:CTP synthase activity"/>
    <property type="evidence" value="ECO:0007669"/>
    <property type="project" value="InterPro"/>
</dbReference>
<dbReference type="EMBL" id="NGJZ01000004">
    <property type="protein sequence ID" value="RSU06182.1"/>
    <property type="molecule type" value="Genomic_DNA"/>
</dbReference>
<dbReference type="InterPro" id="IPR029062">
    <property type="entry name" value="Class_I_gatase-like"/>
</dbReference>
<dbReference type="RefSeq" id="WP_126826569.1">
    <property type="nucleotide sequence ID" value="NZ_JBHLWU010000003.1"/>
</dbReference>
<keyword evidence="2" id="KW-1185">Reference proteome</keyword>